<feature type="transmembrane region" description="Helical" evidence="10">
    <location>
        <begin position="6"/>
        <end position="28"/>
    </location>
</feature>
<dbReference type="Pfam" id="PF04354">
    <property type="entry name" value="ZipA_C"/>
    <property type="match status" value="1"/>
</dbReference>
<dbReference type="GO" id="GO:0005886">
    <property type="term" value="C:plasma membrane"/>
    <property type="evidence" value="ECO:0007669"/>
    <property type="project" value="UniProtKB-SubCell"/>
</dbReference>
<evidence type="ECO:0000313" key="13">
    <source>
        <dbReference type="Proteomes" id="UP000471298"/>
    </source>
</evidence>
<keyword evidence="13" id="KW-1185">Reference proteome</keyword>
<protein>
    <recommendedName>
        <fullName evidence="8">Cell division protein ZipA</fullName>
    </recommendedName>
</protein>
<evidence type="ECO:0000256" key="9">
    <source>
        <dbReference type="RuleBase" id="RU003613"/>
    </source>
</evidence>
<evidence type="ECO:0000256" key="3">
    <source>
        <dbReference type="ARBA" id="ARBA00022618"/>
    </source>
</evidence>
<comment type="function">
    <text evidence="8">Essential cell division protein that stabilizes the FtsZ protofilaments by cross-linking them and that serves as a cytoplasmic membrane anchor for the Z ring. Also required for the recruitment to the septal ring of downstream cell division proteins.</text>
</comment>
<keyword evidence="7 8" id="KW-0131">Cell cycle</keyword>
<name>A0A6N7EYJ3_9GAMM</name>
<feature type="domain" description="ZipA C-terminal FtsZ-binding" evidence="11">
    <location>
        <begin position="54"/>
        <end position="184"/>
    </location>
</feature>
<evidence type="ECO:0000256" key="6">
    <source>
        <dbReference type="ARBA" id="ARBA00023136"/>
    </source>
</evidence>
<evidence type="ECO:0000256" key="10">
    <source>
        <dbReference type="SAM" id="Phobius"/>
    </source>
</evidence>
<dbReference type="EMBL" id="WHNW01000007">
    <property type="protein sequence ID" value="MPV86449.1"/>
    <property type="molecule type" value="Genomic_DNA"/>
</dbReference>
<organism evidence="12 13">
    <name type="scientific">Ostreibacterium oceani</name>
    <dbReference type="NCBI Taxonomy" id="2654998"/>
    <lineage>
        <taxon>Bacteria</taxon>
        <taxon>Pseudomonadati</taxon>
        <taxon>Pseudomonadota</taxon>
        <taxon>Gammaproteobacteria</taxon>
        <taxon>Cardiobacteriales</taxon>
        <taxon>Ostreibacteriaceae</taxon>
        <taxon>Ostreibacterium</taxon>
    </lineage>
</organism>
<dbReference type="RefSeq" id="WP_152810442.1">
    <property type="nucleotide sequence ID" value="NZ_WHNW01000007.1"/>
</dbReference>
<dbReference type="GO" id="GO:0032153">
    <property type="term" value="C:cell division site"/>
    <property type="evidence" value="ECO:0007669"/>
    <property type="project" value="TreeGrafter"/>
</dbReference>
<gene>
    <name evidence="12" type="ORF">GCU85_06860</name>
</gene>
<keyword evidence="6 9" id="KW-0472">Membrane</keyword>
<evidence type="ECO:0000256" key="1">
    <source>
        <dbReference type="ARBA" id="ARBA00022475"/>
    </source>
</evidence>
<evidence type="ECO:0000256" key="4">
    <source>
        <dbReference type="ARBA" id="ARBA00022692"/>
    </source>
</evidence>
<proteinExistence type="inferred from homology"/>
<accession>A0A6N7EYJ3</accession>
<dbReference type="SUPFAM" id="SSF64383">
    <property type="entry name" value="Cell-division protein ZipA, C-terminal domain"/>
    <property type="match status" value="1"/>
</dbReference>
<sequence length="205" mass="23757">MDVEQATLIWITRLVFILLSGVIAYVVWAFMRRERVVNVPPTPAYEPPKDVKLPEKHVVITVMAKPGRFFDNHQLINLLDELGFVYSEHGVFEYFLADGKHIAFTIINTKPPYTFDENPAAMRPTDGVKAVMQLPILDGYRQSEYFYLMLSVLDELRENLGAQLCDENRNLLKNQKLHEIQQAIESFEMSCAAMLQNDYQQRHNH</sequence>
<dbReference type="InParanoid" id="A0A6N7EYJ3"/>
<comment type="caution">
    <text evidence="12">The sequence shown here is derived from an EMBL/GenBank/DDBJ whole genome shotgun (WGS) entry which is preliminary data.</text>
</comment>
<evidence type="ECO:0000256" key="8">
    <source>
        <dbReference type="RuleBase" id="RU003612"/>
    </source>
</evidence>
<comment type="subcellular location">
    <subcellularLocation>
        <location evidence="9">Cell inner membrane</location>
        <topology evidence="9">Single-pass type I membrane protein</topology>
    </subcellularLocation>
</comment>
<keyword evidence="3 8" id="KW-0132">Cell division</keyword>
<dbReference type="InterPro" id="IPR007449">
    <property type="entry name" value="ZipA_FtsZ-bd_C"/>
</dbReference>
<keyword evidence="5 10" id="KW-1133">Transmembrane helix</keyword>
<evidence type="ECO:0000259" key="11">
    <source>
        <dbReference type="SMART" id="SM00771"/>
    </source>
</evidence>
<reference evidence="12 13" key="1">
    <citation type="submission" date="2019-10" db="EMBL/GenBank/DDBJ databases">
        <title>Cardiobacteriales fam. a chemoheterotrophic member of the order Cardiobacteriales, and proposal of Cardiobacteriales fam. nov.</title>
        <authorList>
            <person name="Wang C."/>
        </authorList>
    </citation>
    <scope>NUCLEOTIDE SEQUENCE [LARGE SCALE GENOMIC DNA]</scope>
    <source>
        <strain evidence="12 13">ML27</strain>
    </source>
</reference>
<dbReference type="GO" id="GO:0000917">
    <property type="term" value="P:division septum assembly"/>
    <property type="evidence" value="ECO:0007669"/>
    <property type="project" value="TreeGrafter"/>
</dbReference>
<dbReference type="AlphaFoldDB" id="A0A6N7EYJ3"/>
<dbReference type="Proteomes" id="UP000471298">
    <property type="component" value="Unassembled WGS sequence"/>
</dbReference>
<dbReference type="InterPro" id="IPR036765">
    <property type="entry name" value="ZipA_FtsZ-bd_C_sf"/>
</dbReference>
<evidence type="ECO:0000313" key="12">
    <source>
        <dbReference type="EMBL" id="MPV86449.1"/>
    </source>
</evidence>
<dbReference type="PANTHER" id="PTHR38685">
    <property type="entry name" value="CELL DIVISION PROTEIN ZIPA"/>
    <property type="match status" value="1"/>
</dbReference>
<keyword evidence="1 9" id="KW-1003">Cell membrane</keyword>
<evidence type="ECO:0000256" key="5">
    <source>
        <dbReference type="ARBA" id="ARBA00022989"/>
    </source>
</evidence>
<dbReference type="InterPro" id="IPR011919">
    <property type="entry name" value="Cell_div_ZipA"/>
</dbReference>
<evidence type="ECO:0000256" key="2">
    <source>
        <dbReference type="ARBA" id="ARBA00022519"/>
    </source>
</evidence>
<dbReference type="Gene3D" id="3.30.1400.10">
    <property type="entry name" value="ZipA, C-terminal FtsZ-binding domain"/>
    <property type="match status" value="1"/>
</dbReference>
<comment type="similarity">
    <text evidence="8">Belongs to the ZipA family.</text>
</comment>
<keyword evidence="4 9" id="KW-0812">Transmembrane</keyword>
<dbReference type="SMART" id="SM00771">
    <property type="entry name" value="ZipA_C"/>
    <property type="match status" value="1"/>
</dbReference>
<keyword evidence="2 9" id="KW-0997">Cell inner membrane</keyword>
<dbReference type="PANTHER" id="PTHR38685:SF1">
    <property type="entry name" value="CELL DIVISION PROTEIN ZIPA"/>
    <property type="match status" value="1"/>
</dbReference>
<evidence type="ECO:0000256" key="7">
    <source>
        <dbReference type="ARBA" id="ARBA00023306"/>
    </source>
</evidence>